<dbReference type="EMBL" id="JANIEX010001181">
    <property type="protein sequence ID" value="KAJ3560396.1"/>
    <property type="molecule type" value="Genomic_DNA"/>
</dbReference>
<organism evidence="1 2">
    <name type="scientific">Leucocoprinus birnbaumii</name>
    <dbReference type="NCBI Taxonomy" id="56174"/>
    <lineage>
        <taxon>Eukaryota</taxon>
        <taxon>Fungi</taxon>
        <taxon>Dikarya</taxon>
        <taxon>Basidiomycota</taxon>
        <taxon>Agaricomycotina</taxon>
        <taxon>Agaricomycetes</taxon>
        <taxon>Agaricomycetidae</taxon>
        <taxon>Agaricales</taxon>
        <taxon>Agaricineae</taxon>
        <taxon>Agaricaceae</taxon>
        <taxon>Leucocoprinus</taxon>
    </lineage>
</organism>
<dbReference type="Proteomes" id="UP001213000">
    <property type="component" value="Unassembled WGS sequence"/>
</dbReference>
<proteinExistence type="predicted"/>
<accession>A0AAD5VHL1</accession>
<gene>
    <name evidence="1" type="ORF">NP233_g10866</name>
</gene>
<evidence type="ECO:0000313" key="1">
    <source>
        <dbReference type="EMBL" id="KAJ3560396.1"/>
    </source>
</evidence>
<dbReference type="AlphaFoldDB" id="A0AAD5VHL1"/>
<comment type="caution">
    <text evidence="1">The sequence shown here is derived from an EMBL/GenBank/DDBJ whole genome shotgun (WGS) entry which is preliminary data.</text>
</comment>
<keyword evidence="2" id="KW-1185">Reference proteome</keyword>
<evidence type="ECO:0000313" key="2">
    <source>
        <dbReference type="Proteomes" id="UP001213000"/>
    </source>
</evidence>
<protein>
    <submittedName>
        <fullName evidence="1">Uncharacterized protein</fullName>
    </submittedName>
</protein>
<name>A0AAD5VHL1_9AGAR</name>
<sequence>MWVLGPRSNLAHLFAERLEEHLTATFLFGSTVDEQGQLADDPKQLFPTIAHQLSMHSPAYRDLLDTKLQSNPELLHKNLQIQGPLYAAAGDDEARRVTEATAAYYR</sequence>
<reference evidence="1" key="1">
    <citation type="submission" date="2022-07" db="EMBL/GenBank/DDBJ databases">
        <title>Genome Sequence of Leucocoprinus birnbaumii.</title>
        <authorList>
            <person name="Buettner E."/>
        </authorList>
    </citation>
    <scope>NUCLEOTIDE SEQUENCE</scope>
    <source>
        <strain evidence="1">VT141</strain>
    </source>
</reference>